<accession>A0AAD6Z8G4</accession>
<evidence type="ECO:0000256" key="1">
    <source>
        <dbReference type="SAM" id="Phobius"/>
    </source>
</evidence>
<feature type="transmembrane region" description="Helical" evidence="1">
    <location>
        <begin position="135"/>
        <end position="155"/>
    </location>
</feature>
<sequence length="257" mass="28527">MFVLITMRCIIDTYRCVIAFDTIDTDFGPPNTTLGLVTNSCWFFVTPIADAFIIFRTFVVWNRNWLVIILPAFLCIANLGPAIWGNIVLKSLNLFLSLTLCTNIICTGLISFRILRIHYQVSPLIASGPSYTMRVMSTIVESAALYTFLLIGTLINNSVNSYINFILFNCTTPTIGLVFSYIIIRVSRGTSYGDTGISIGTMRLGQPNPTTTQTYELDHSTTVRPDTAGAVQVHLSRETETSGHEFHIGKDAAKVMM</sequence>
<evidence type="ECO:0000313" key="3">
    <source>
        <dbReference type="Proteomes" id="UP001218218"/>
    </source>
</evidence>
<feature type="transmembrane region" description="Helical" evidence="1">
    <location>
        <begin position="94"/>
        <end position="115"/>
    </location>
</feature>
<name>A0AAD6Z8G4_9AGAR</name>
<feature type="transmembrane region" description="Helical" evidence="1">
    <location>
        <begin position="161"/>
        <end position="184"/>
    </location>
</feature>
<dbReference type="AlphaFoldDB" id="A0AAD6Z8G4"/>
<keyword evidence="1" id="KW-0472">Membrane</keyword>
<reference evidence="2" key="1">
    <citation type="submission" date="2023-03" db="EMBL/GenBank/DDBJ databases">
        <title>Massive genome expansion in bonnet fungi (Mycena s.s.) driven by repeated elements and novel gene families across ecological guilds.</title>
        <authorList>
            <consortium name="Lawrence Berkeley National Laboratory"/>
            <person name="Harder C.B."/>
            <person name="Miyauchi S."/>
            <person name="Viragh M."/>
            <person name="Kuo A."/>
            <person name="Thoen E."/>
            <person name="Andreopoulos B."/>
            <person name="Lu D."/>
            <person name="Skrede I."/>
            <person name="Drula E."/>
            <person name="Henrissat B."/>
            <person name="Morin E."/>
            <person name="Kohler A."/>
            <person name="Barry K."/>
            <person name="LaButti K."/>
            <person name="Morin E."/>
            <person name="Salamov A."/>
            <person name="Lipzen A."/>
            <person name="Mereny Z."/>
            <person name="Hegedus B."/>
            <person name="Baldrian P."/>
            <person name="Stursova M."/>
            <person name="Weitz H."/>
            <person name="Taylor A."/>
            <person name="Grigoriev I.V."/>
            <person name="Nagy L.G."/>
            <person name="Martin F."/>
            <person name="Kauserud H."/>
        </authorList>
    </citation>
    <scope>NUCLEOTIDE SEQUENCE</scope>
    <source>
        <strain evidence="2">CBHHK002</strain>
    </source>
</reference>
<dbReference type="EMBL" id="JARIHO010000074">
    <property type="protein sequence ID" value="KAJ7311714.1"/>
    <property type="molecule type" value="Genomic_DNA"/>
</dbReference>
<dbReference type="Proteomes" id="UP001218218">
    <property type="component" value="Unassembled WGS sequence"/>
</dbReference>
<keyword evidence="3" id="KW-1185">Reference proteome</keyword>
<feature type="transmembrane region" description="Helical" evidence="1">
    <location>
        <begin position="34"/>
        <end position="53"/>
    </location>
</feature>
<protein>
    <submittedName>
        <fullName evidence="2">Uncharacterized protein</fullName>
    </submittedName>
</protein>
<feature type="transmembrane region" description="Helical" evidence="1">
    <location>
        <begin position="65"/>
        <end position="88"/>
    </location>
</feature>
<proteinExistence type="predicted"/>
<keyword evidence="1" id="KW-0812">Transmembrane</keyword>
<gene>
    <name evidence="2" type="ORF">DFH08DRAFT_973804</name>
</gene>
<comment type="caution">
    <text evidence="2">The sequence shown here is derived from an EMBL/GenBank/DDBJ whole genome shotgun (WGS) entry which is preliminary data.</text>
</comment>
<organism evidence="2 3">
    <name type="scientific">Mycena albidolilacea</name>
    <dbReference type="NCBI Taxonomy" id="1033008"/>
    <lineage>
        <taxon>Eukaryota</taxon>
        <taxon>Fungi</taxon>
        <taxon>Dikarya</taxon>
        <taxon>Basidiomycota</taxon>
        <taxon>Agaricomycotina</taxon>
        <taxon>Agaricomycetes</taxon>
        <taxon>Agaricomycetidae</taxon>
        <taxon>Agaricales</taxon>
        <taxon>Marasmiineae</taxon>
        <taxon>Mycenaceae</taxon>
        <taxon>Mycena</taxon>
    </lineage>
</organism>
<keyword evidence="1" id="KW-1133">Transmembrane helix</keyword>
<evidence type="ECO:0000313" key="2">
    <source>
        <dbReference type="EMBL" id="KAJ7311714.1"/>
    </source>
</evidence>